<proteinExistence type="predicted"/>
<dbReference type="PANTHER" id="PTHR43084">
    <property type="entry name" value="PERSULFIDE DIOXYGENASE ETHE1"/>
    <property type="match status" value="1"/>
</dbReference>
<dbReference type="GO" id="GO:0006749">
    <property type="term" value="P:glutathione metabolic process"/>
    <property type="evidence" value="ECO:0007669"/>
    <property type="project" value="InterPro"/>
</dbReference>
<dbReference type="GO" id="GO:0050313">
    <property type="term" value="F:sulfur dioxygenase activity"/>
    <property type="evidence" value="ECO:0007669"/>
    <property type="project" value="InterPro"/>
</dbReference>
<dbReference type="GO" id="GO:0070813">
    <property type="term" value="P:hydrogen sulfide metabolic process"/>
    <property type="evidence" value="ECO:0007669"/>
    <property type="project" value="TreeGrafter"/>
</dbReference>
<dbReference type="Pfam" id="PF00753">
    <property type="entry name" value="Lactamase_B"/>
    <property type="match status" value="1"/>
</dbReference>
<accession>A0A1H7IXZ5</accession>
<name>A0A1H7IXZ5_HALLR</name>
<dbReference type="InterPro" id="IPR001763">
    <property type="entry name" value="Rhodanese-like_dom"/>
</dbReference>
<organism evidence="3 4">
    <name type="scientific">Haloferax larsenii</name>
    <dbReference type="NCBI Taxonomy" id="302484"/>
    <lineage>
        <taxon>Archaea</taxon>
        <taxon>Methanobacteriati</taxon>
        <taxon>Methanobacteriota</taxon>
        <taxon>Stenosarchaea group</taxon>
        <taxon>Halobacteria</taxon>
        <taxon>Halobacteriales</taxon>
        <taxon>Haloferacaceae</taxon>
        <taxon>Haloferax</taxon>
    </lineage>
</organism>
<evidence type="ECO:0000313" key="4">
    <source>
        <dbReference type="Proteomes" id="UP000183894"/>
    </source>
</evidence>
<evidence type="ECO:0000256" key="1">
    <source>
        <dbReference type="ARBA" id="ARBA00022723"/>
    </source>
</evidence>
<evidence type="ECO:0000313" key="3">
    <source>
        <dbReference type="EMBL" id="SEK66832.1"/>
    </source>
</evidence>
<protein>
    <submittedName>
        <fullName evidence="3">Glyoxylase, beta-lactamase superfamily II</fullName>
    </submittedName>
</protein>
<dbReference type="GO" id="GO:0046872">
    <property type="term" value="F:metal ion binding"/>
    <property type="evidence" value="ECO:0007669"/>
    <property type="project" value="UniProtKB-KW"/>
</dbReference>
<keyword evidence="1" id="KW-0479">Metal-binding</keyword>
<dbReference type="SMART" id="SM00450">
    <property type="entry name" value="RHOD"/>
    <property type="match status" value="1"/>
</dbReference>
<dbReference type="Pfam" id="PF00581">
    <property type="entry name" value="Rhodanese"/>
    <property type="match status" value="1"/>
</dbReference>
<dbReference type="InterPro" id="IPR036866">
    <property type="entry name" value="RibonucZ/Hydroxyglut_hydro"/>
</dbReference>
<dbReference type="CDD" id="cd07724">
    <property type="entry name" value="POD-like_MBL-fold"/>
    <property type="match status" value="1"/>
</dbReference>
<dbReference type="Gene3D" id="3.40.250.10">
    <property type="entry name" value="Rhodanese-like domain"/>
    <property type="match status" value="1"/>
</dbReference>
<dbReference type="Proteomes" id="UP000183894">
    <property type="component" value="Unassembled WGS sequence"/>
</dbReference>
<feature type="domain" description="Rhodanese" evidence="2">
    <location>
        <begin position="42"/>
        <end position="139"/>
    </location>
</feature>
<dbReference type="InterPro" id="IPR044528">
    <property type="entry name" value="POD-like_MBL-fold"/>
</dbReference>
<dbReference type="EMBL" id="FOAD01000001">
    <property type="protein sequence ID" value="SEK66832.1"/>
    <property type="molecule type" value="Genomic_DNA"/>
</dbReference>
<dbReference type="SMART" id="SM00849">
    <property type="entry name" value="Lactamase_B"/>
    <property type="match status" value="1"/>
</dbReference>
<reference evidence="3 4" key="1">
    <citation type="submission" date="2016-10" db="EMBL/GenBank/DDBJ databases">
        <authorList>
            <person name="de Groot N.N."/>
        </authorList>
    </citation>
    <scope>NUCLEOTIDE SEQUENCE [LARGE SCALE GENOMIC DNA]</scope>
    <source>
        <strain evidence="3 4">CDM_5</strain>
    </source>
</reference>
<dbReference type="InterPro" id="IPR036873">
    <property type="entry name" value="Rhodanese-like_dom_sf"/>
</dbReference>
<dbReference type="SUPFAM" id="SSF56281">
    <property type="entry name" value="Metallo-hydrolase/oxidoreductase"/>
    <property type="match status" value="1"/>
</dbReference>
<dbReference type="AlphaFoldDB" id="A0A1H7IXZ5"/>
<dbReference type="Gene3D" id="3.60.15.10">
    <property type="entry name" value="Ribonuclease Z/Hydroxyacylglutathione hydrolase-like"/>
    <property type="match status" value="1"/>
</dbReference>
<sequence>MQNLKSSHPIVGDAYMTALDLPELDTDVPVIEPETLKERIDDGESLTILDNRVQSEHEEWRIEGENVSHVNIPYFEFLDDDLGEDLFEDLPEDEEFVVLCAKGSSSEYVAGLLIEEGYDAVALERGMNGWASIYEYTELDTDGDAVVAQYQRPSSGCLAYLIVDGDEAAVVDPLRYFSDEYVQDAKAMGAELKYAIDTHIHADHISGVRTLVEDEGVAGIIPEAAEGRGVDYDVEYETIADGETLTIGDTDLEAIHTPGHTTGMTTYKVDNVLFTGDGLFIESVARPDLEDGDEGAPDAAGMLYDSLQERVLSHDDDDIVASAHFSDAANPADDGSYTATLGELKDTMDALSMPKEEFVEFILSDMPPRPANYVDIIETNLGVQESDDDRAFELELGPNNCAASNEALTN</sequence>
<dbReference type="PROSITE" id="PS50206">
    <property type="entry name" value="RHODANESE_3"/>
    <property type="match status" value="1"/>
</dbReference>
<dbReference type="InterPro" id="IPR001279">
    <property type="entry name" value="Metallo-B-lactamas"/>
</dbReference>
<gene>
    <name evidence="3" type="ORF">SAMN04488691_1011041</name>
</gene>
<dbReference type="SUPFAM" id="SSF52821">
    <property type="entry name" value="Rhodanese/Cell cycle control phosphatase"/>
    <property type="match status" value="1"/>
</dbReference>
<evidence type="ECO:0000259" key="2">
    <source>
        <dbReference type="PROSITE" id="PS50206"/>
    </source>
</evidence>
<dbReference type="InterPro" id="IPR051682">
    <property type="entry name" value="Mito_Persulfide_Diox"/>
</dbReference>
<dbReference type="PANTHER" id="PTHR43084:SF1">
    <property type="entry name" value="PERSULFIDE DIOXYGENASE ETHE1, MITOCHONDRIAL"/>
    <property type="match status" value="1"/>
</dbReference>